<name>A0AAW8DJA8_9MICC</name>
<protein>
    <recommendedName>
        <fullName evidence="5">DNA primase/nucleoside triphosphatase C-terminal domain-containing protein</fullName>
    </recommendedName>
</protein>
<dbReference type="Proteomes" id="UP001230951">
    <property type="component" value="Unassembled WGS sequence"/>
</dbReference>
<proteinExistence type="predicted"/>
<evidence type="ECO:0000313" key="1">
    <source>
        <dbReference type="EMBL" id="MDP9905429.1"/>
    </source>
</evidence>
<dbReference type="RefSeq" id="WP_284991723.1">
    <property type="nucleotide sequence ID" value="NZ_JAUSRG010000006.1"/>
</dbReference>
<organism evidence="1 4">
    <name type="scientific">Arthrobacter bambusae</name>
    <dbReference type="NCBI Taxonomy" id="1338426"/>
    <lineage>
        <taxon>Bacteria</taxon>
        <taxon>Bacillati</taxon>
        <taxon>Actinomycetota</taxon>
        <taxon>Actinomycetes</taxon>
        <taxon>Micrococcales</taxon>
        <taxon>Micrococcaceae</taxon>
        <taxon>Arthrobacter</taxon>
    </lineage>
</organism>
<comment type="caution">
    <text evidence="1">The sequence shown here is derived from an EMBL/GenBank/DDBJ whole genome shotgun (WGS) entry which is preliminary data.</text>
</comment>
<gene>
    <name evidence="1" type="ORF">J2S90_002400</name>
    <name evidence="2" type="ORF">J2S93_000238</name>
</gene>
<evidence type="ECO:0008006" key="5">
    <source>
        <dbReference type="Google" id="ProtNLM"/>
    </source>
</evidence>
<accession>A0AAW8DJA8</accession>
<dbReference type="Proteomes" id="UP001242995">
    <property type="component" value="Unassembled WGS sequence"/>
</dbReference>
<evidence type="ECO:0000313" key="4">
    <source>
        <dbReference type="Proteomes" id="UP001242995"/>
    </source>
</evidence>
<sequence>MTPSQISQFLRDCIVNDASDSGINADAFYGLYVSWCSLNRRVPVPDQAFRTALRLAGLRPEKTGKGWTFPSLRMTGPAATDYILNSSAQTPADPT</sequence>
<evidence type="ECO:0000313" key="3">
    <source>
        <dbReference type="Proteomes" id="UP001230951"/>
    </source>
</evidence>
<dbReference type="EMBL" id="JAUSRG010000006">
    <property type="protein sequence ID" value="MDP9905429.1"/>
    <property type="molecule type" value="Genomic_DNA"/>
</dbReference>
<keyword evidence="3" id="KW-1185">Reference proteome</keyword>
<evidence type="ECO:0000313" key="2">
    <source>
        <dbReference type="EMBL" id="MDQ0178831.1"/>
    </source>
</evidence>
<dbReference type="EMBL" id="JAUSTF010000001">
    <property type="protein sequence ID" value="MDQ0178831.1"/>
    <property type="molecule type" value="Genomic_DNA"/>
</dbReference>
<reference evidence="1 3" key="1">
    <citation type="submission" date="2023-07" db="EMBL/GenBank/DDBJ databases">
        <title>Sorghum-associated microbial communities from plants grown in Nebraska, USA.</title>
        <authorList>
            <person name="Schachtman D."/>
        </authorList>
    </citation>
    <scope>NUCLEOTIDE SEQUENCE</scope>
    <source>
        <strain evidence="1">DS1006</strain>
        <strain evidence="2 3">DS1016</strain>
    </source>
</reference>
<dbReference type="AlphaFoldDB" id="A0AAW8DJA8"/>